<feature type="compositionally biased region" description="Basic and acidic residues" evidence="1">
    <location>
        <begin position="43"/>
        <end position="53"/>
    </location>
</feature>
<feature type="compositionally biased region" description="Basic residues" evidence="1">
    <location>
        <begin position="33"/>
        <end position="42"/>
    </location>
</feature>
<sequence length="157" mass="17199">MVTVSNAGQGSRGSATSRQRERKRETDKDREKKRMGKQTQRKRQIEKERERKHLNTTHFLLGSQSSPHKPSYALQKTPSGPFGCEPLPVTGRTCVYAPDVKSASAKAWNAGSASGTPPVVQRGGRRECVSARHVEDSDIDSSTLWFTLGHAAVCPPG</sequence>
<protein>
    <submittedName>
        <fullName evidence="2">Uncharacterized protein</fullName>
    </submittedName>
</protein>
<evidence type="ECO:0000313" key="3">
    <source>
        <dbReference type="Proteomes" id="UP001460270"/>
    </source>
</evidence>
<feature type="compositionally biased region" description="Basic and acidic residues" evidence="1">
    <location>
        <begin position="18"/>
        <end position="32"/>
    </location>
</feature>
<name>A0AAW0MW21_9GOBI</name>
<proteinExistence type="predicted"/>
<dbReference type="Proteomes" id="UP001460270">
    <property type="component" value="Unassembled WGS sequence"/>
</dbReference>
<dbReference type="EMBL" id="JBBPFD010000062">
    <property type="protein sequence ID" value="KAK7880658.1"/>
    <property type="molecule type" value="Genomic_DNA"/>
</dbReference>
<feature type="compositionally biased region" description="Polar residues" evidence="1">
    <location>
        <begin position="1"/>
        <end position="17"/>
    </location>
</feature>
<organism evidence="2 3">
    <name type="scientific">Mugilogobius chulae</name>
    <name type="common">yellowstripe goby</name>
    <dbReference type="NCBI Taxonomy" id="88201"/>
    <lineage>
        <taxon>Eukaryota</taxon>
        <taxon>Metazoa</taxon>
        <taxon>Chordata</taxon>
        <taxon>Craniata</taxon>
        <taxon>Vertebrata</taxon>
        <taxon>Euteleostomi</taxon>
        <taxon>Actinopterygii</taxon>
        <taxon>Neopterygii</taxon>
        <taxon>Teleostei</taxon>
        <taxon>Neoteleostei</taxon>
        <taxon>Acanthomorphata</taxon>
        <taxon>Gobiaria</taxon>
        <taxon>Gobiiformes</taxon>
        <taxon>Gobioidei</taxon>
        <taxon>Gobiidae</taxon>
        <taxon>Gobionellinae</taxon>
        <taxon>Mugilogobius</taxon>
    </lineage>
</organism>
<reference evidence="3" key="1">
    <citation type="submission" date="2024-04" db="EMBL/GenBank/DDBJ databases">
        <title>Salinicola lusitanus LLJ914,a marine bacterium isolated from the Okinawa Trough.</title>
        <authorList>
            <person name="Li J."/>
        </authorList>
    </citation>
    <scope>NUCLEOTIDE SEQUENCE [LARGE SCALE GENOMIC DNA]</scope>
</reference>
<comment type="caution">
    <text evidence="2">The sequence shown here is derived from an EMBL/GenBank/DDBJ whole genome shotgun (WGS) entry which is preliminary data.</text>
</comment>
<feature type="region of interest" description="Disordered" evidence="1">
    <location>
        <begin position="1"/>
        <end position="77"/>
    </location>
</feature>
<gene>
    <name evidence="2" type="ORF">WMY93_032710</name>
</gene>
<feature type="region of interest" description="Disordered" evidence="1">
    <location>
        <begin position="105"/>
        <end position="124"/>
    </location>
</feature>
<keyword evidence="3" id="KW-1185">Reference proteome</keyword>
<evidence type="ECO:0000256" key="1">
    <source>
        <dbReference type="SAM" id="MobiDB-lite"/>
    </source>
</evidence>
<dbReference type="AlphaFoldDB" id="A0AAW0MW21"/>
<feature type="compositionally biased region" description="Polar residues" evidence="1">
    <location>
        <begin position="56"/>
        <end position="77"/>
    </location>
</feature>
<evidence type="ECO:0000313" key="2">
    <source>
        <dbReference type="EMBL" id="KAK7880658.1"/>
    </source>
</evidence>
<accession>A0AAW0MW21</accession>